<dbReference type="InParanoid" id="E6W1X8"/>
<accession>E6W1X8</accession>
<feature type="transmembrane region" description="Helical" evidence="6">
    <location>
        <begin position="178"/>
        <end position="201"/>
    </location>
</feature>
<gene>
    <name evidence="8" type="ordered locus">Selin_0767</name>
</gene>
<evidence type="ECO:0000256" key="2">
    <source>
        <dbReference type="ARBA" id="ARBA00022475"/>
    </source>
</evidence>
<dbReference type="KEGG" id="din:Selin_0767"/>
<evidence type="ECO:0000256" key="1">
    <source>
        <dbReference type="ARBA" id="ARBA00004651"/>
    </source>
</evidence>
<evidence type="ECO:0000259" key="7">
    <source>
        <dbReference type="Pfam" id="PF03772"/>
    </source>
</evidence>
<keyword evidence="2" id="KW-1003">Cell membrane</keyword>
<feature type="domain" description="ComEC/Rec2-related protein" evidence="7">
    <location>
        <begin position="124"/>
        <end position="329"/>
    </location>
</feature>
<dbReference type="eggNOG" id="COG0658">
    <property type="taxonomic scope" value="Bacteria"/>
</dbReference>
<feature type="transmembrane region" description="Helical" evidence="6">
    <location>
        <begin position="330"/>
        <end position="353"/>
    </location>
</feature>
<dbReference type="InterPro" id="IPR052159">
    <property type="entry name" value="Competence_DNA_uptake"/>
</dbReference>
<dbReference type="AlphaFoldDB" id="E6W1X8"/>
<keyword evidence="3 6" id="KW-0812">Transmembrane</keyword>
<dbReference type="Pfam" id="PF03772">
    <property type="entry name" value="Competence"/>
    <property type="match status" value="1"/>
</dbReference>
<keyword evidence="5 6" id="KW-0472">Membrane</keyword>
<dbReference type="RefSeq" id="WP_013505398.1">
    <property type="nucleotide sequence ID" value="NC_014836.1"/>
</dbReference>
<dbReference type="OrthoDB" id="9761531at2"/>
<dbReference type="PANTHER" id="PTHR30619">
    <property type="entry name" value="DNA INTERNALIZATION/COMPETENCE PROTEIN COMEC/REC2"/>
    <property type="match status" value="1"/>
</dbReference>
<evidence type="ECO:0000256" key="3">
    <source>
        <dbReference type="ARBA" id="ARBA00022692"/>
    </source>
</evidence>
<dbReference type="EMBL" id="CP002432">
    <property type="protein sequence ID" value="ADU65510.1"/>
    <property type="molecule type" value="Genomic_DNA"/>
</dbReference>
<evidence type="ECO:0000256" key="4">
    <source>
        <dbReference type="ARBA" id="ARBA00022989"/>
    </source>
</evidence>
<evidence type="ECO:0000256" key="6">
    <source>
        <dbReference type="SAM" id="Phobius"/>
    </source>
</evidence>
<comment type="subcellular location">
    <subcellularLocation>
        <location evidence="1">Cell membrane</location>
        <topology evidence="1">Multi-pass membrane protein</topology>
    </subcellularLocation>
</comment>
<dbReference type="NCBIfam" id="TIGR00360">
    <property type="entry name" value="ComEC_N-term"/>
    <property type="match status" value="1"/>
</dbReference>
<evidence type="ECO:0000313" key="8">
    <source>
        <dbReference type="EMBL" id="ADU65510.1"/>
    </source>
</evidence>
<dbReference type="PANTHER" id="PTHR30619:SF1">
    <property type="entry name" value="RECOMBINATION PROTEIN 2"/>
    <property type="match status" value="1"/>
</dbReference>
<keyword evidence="4 6" id="KW-1133">Transmembrane helix</keyword>
<proteinExistence type="predicted"/>
<organism evidence="8 9">
    <name type="scientific">Desulfurispirillum indicum (strain ATCC BAA-1389 / DSM 22839 / S5)</name>
    <dbReference type="NCBI Taxonomy" id="653733"/>
    <lineage>
        <taxon>Bacteria</taxon>
        <taxon>Pseudomonadati</taxon>
        <taxon>Chrysiogenota</taxon>
        <taxon>Chrysiogenia</taxon>
        <taxon>Chrysiogenales</taxon>
        <taxon>Chrysiogenaceae</taxon>
        <taxon>Desulfurispirillum</taxon>
    </lineage>
</organism>
<dbReference type="STRING" id="653733.Selin_0767"/>
<keyword evidence="9" id="KW-1185">Reference proteome</keyword>
<feature type="transmembrane region" description="Helical" evidence="6">
    <location>
        <begin position="133"/>
        <end position="158"/>
    </location>
</feature>
<dbReference type="Proteomes" id="UP000002572">
    <property type="component" value="Chromosome"/>
</dbReference>
<sequence length="451" mass="51366">MYITKLDWRYAGGRVEVRDEEGGRYLLHLTNAQMHRVVSQGDRGLLFVRGSVYFPRLSADNSGYVTWLASQGYQGIINPFYISTDALQGPSWRLRYLQWIRERSYTLPPDVAPLFVSMFTGFREYSPQYHAGFAYAGTAHLLAISGLHIGFIFLMVWLLTGIFTRNMGIRIGLATLTVVLHTAMVGFPIPATRAMIFTLIYAGGYLFRRKGDALQTFFLTASISLLIWPGSIMGASFQFSYLVTGSLILFAGLFRRWQYVWVCFLCFFASLPITAWHFGYVNLLSALVNLAAVPVFSALLYSFFLHLLLPAALIIDPLHTALGWLNQVTWVVPVRFSTISTLLIFGLLTAALWRKVHPYRPALLALLPVAVYFSLNASPQAITLENRNYRIEYDPERDRLIFEHRQYQSQNTIYAERSLLQRGVVKVGELHIRNAGKSRFQHIRAENTNFE</sequence>
<name>E6W1X8_DESIS</name>
<protein>
    <submittedName>
        <fullName evidence="8">ComEC/Rec2-related protein</fullName>
    </submittedName>
</protein>
<dbReference type="InterPro" id="IPR004477">
    <property type="entry name" value="ComEC_N"/>
</dbReference>
<reference evidence="8 9" key="1">
    <citation type="submission" date="2010-12" db="EMBL/GenBank/DDBJ databases">
        <title>Complete sequence of Desulfurispirillum indicum S5.</title>
        <authorList>
            <consortium name="US DOE Joint Genome Institute"/>
            <person name="Lucas S."/>
            <person name="Copeland A."/>
            <person name="Lapidus A."/>
            <person name="Cheng J.-F."/>
            <person name="Goodwin L."/>
            <person name="Pitluck S."/>
            <person name="Chertkov O."/>
            <person name="Held B."/>
            <person name="Detter J.C."/>
            <person name="Han C."/>
            <person name="Tapia R."/>
            <person name="Land M."/>
            <person name="Hauser L."/>
            <person name="Kyrpides N."/>
            <person name="Ivanova N."/>
            <person name="Mikhailova N."/>
            <person name="Haggblom M."/>
            <person name="Rauschenbach I."/>
            <person name="Bini E."/>
            <person name="Woyke T."/>
        </authorList>
    </citation>
    <scope>NUCLEOTIDE SEQUENCE [LARGE SCALE GENOMIC DNA]</scope>
    <source>
        <strain evidence="9">ATCC BAA-1389 / DSM 22839 / S5</strain>
    </source>
</reference>
<evidence type="ECO:0000256" key="5">
    <source>
        <dbReference type="ARBA" id="ARBA00023136"/>
    </source>
</evidence>
<feature type="transmembrane region" description="Helical" evidence="6">
    <location>
        <begin position="298"/>
        <end position="318"/>
    </location>
</feature>
<feature type="transmembrane region" description="Helical" evidence="6">
    <location>
        <begin position="259"/>
        <end position="278"/>
    </location>
</feature>
<feature type="transmembrane region" description="Helical" evidence="6">
    <location>
        <begin position="213"/>
        <end position="231"/>
    </location>
</feature>
<evidence type="ECO:0000313" key="9">
    <source>
        <dbReference type="Proteomes" id="UP000002572"/>
    </source>
</evidence>
<dbReference type="HOGENOM" id="CLU_606537_0_0_0"/>
<dbReference type="GO" id="GO:0005886">
    <property type="term" value="C:plasma membrane"/>
    <property type="evidence" value="ECO:0007669"/>
    <property type="project" value="UniProtKB-SubCell"/>
</dbReference>